<keyword evidence="18" id="KW-1185">Reference proteome</keyword>
<feature type="region of interest" description="Disordered" evidence="14">
    <location>
        <begin position="337"/>
        <end position="381"/>
    </location>
</feature>
<dbReference type="GO" id="GO:0005524">
    <property type="term" value="F:ATP binding"/>
    <property type="evidence" value="ECO:0007669"/>
    <property type="project" value="UniProtKB-UniRule"/>
</dbReference>
<comment type="subcellular location">
    <subcellularLocation>
        <location evidence="1 11">Mitochondrion matrix</location>
    </subcellularLocation>
</comment>
<dbReference type="InterPro" id="IPR008268">
    <property type="entry name" value="Peptidase_S16_AS"/>
</dbReference>
<dbReference type="HAMAP" id="MF_03120">
    <property type="entry name" value="lonm_euk"/>
    <property type="match status" value="1"/>
</dbReference>
<evidence type="ECO:0000313" key="18">
    <source>
        <dbReference type="Proteomes" id="UP001306508"/>
    </source>
</evidence>
<evidence type="ECO:0000256" key="7">
    <source>
        <dbReference type="ARBA" id="ARBA00022946"/>
    </source>
</evidence>
<keyword evidence="2 11" id="KW-0645">Protease</keyword>
<evidence type="ECO:0000256" key="6">
    <source>
        <dbReference type="ARBA" id="ARBA00022840"/>
    </source>
</evidence>
<evidence type="ECO:0000256" key="2">
    <source>
        <dbReference type="ARBA" id="ARBA00022670"/>
    </source>
</evidence>
<dbReference type="Pfam" id="PF02190">
    <property type="entry name" value="LON_substr_bdg"/>
    <property type="match status" value="1"/>
</dbReference>
<dbReference type="PANTHER" id="PTHR43718">
    <property type="entry name" value="LON PROTEASE"/>
    <property type="match status" value="1"/>
</dbReference>
<feature type="active site" evidence="11 12">
    <location>
        <position position="1107"/>
    </location>
</feature>
<dbReference type="Gene3D" id="1.10.8.60">
    <property type="match status" value="1"/>
</dbReference>
<dbReference type="Gene3D" id="1.20.5.5270">
    <property type="match status" value="1"/>
</dbReference>
<dbReference type="InterPro" id="IPR027503">
    <property type="entry name" value="Lonm_euk"/>
</dbReference>
<comment type="function">
    <text evidence="11">ATP-dependent serine protease that mediates the selective degradation of misfolded, unassembled or oxidatively damaged polypeptides as well as certain short-lived regulatory proteins in the mitochondrial matrix. May also have a chaperone function in the assembly of inner membrane protein complexes. Participates in the regulation of mitochondrial gene expression and in the maintenance of the integrity of the mitochondrial genome. Binds to mitochondrial DNA in a site-specific manner.</text>
</comment>
<dbReference type="SUPFAM" id="SSF52540">
    <property type="entry name" value="P-loop containing nucleoside triphosphate hydrolases"/>
    <property type="match status" value="1"/>
</dbReference>
<feature type="compositionally biased region" description="Low complexity" evidence="14">
    <location>
        <begin position="188"/>
        <end position="228"/>
    </location>
</feature>
<sequence length="1229" mass="138942">MLRFKSPNTLLKVLRQPFSTRFINGQRSIHKLVADAITYNNNNKVRSNHARFASTITNDTYLNKLISNNEEILHWKRYLAQINNHDHYHNHNNRRENSLVDDYKSPLDNIVLDKSFEIYDLKQITDLLNKPIILKNDTSNINKHHKDKNNNNKIENKDEDGNENRPENEQEKNIEKRNEKVLNESKLNSSSSISSSSSSSSQNSNDGNDNNNSSSSSNNNNNKSDNSSIPEIYPQMLALPISRRPLFPGFYKAVVISDERVMKAIQEMLDRQQPYVGAFMLKDSENDTDVIENIGDVYQVGVLAQITSAFPSKDEKTGKETMTALLYPHRRIKLNDLTPPQIDQQKFEKEEEMEKKEEEEELTEERNVDAQKVEKNSLKQKQTSKIPKLEDIIVEKVIEPQQSSNESLKKTDSNADKEKHISDGQEILKNKETQLTRQEEDDVENPTGFLKDYNVSLVNVSNLEDEPFDRKSPIINALTSEILKVFKEISQLNTMFREQIATFSASIQSATTNIFEEPARLADFAAAVSAGEEEELQDILSSLNIEHRLEKSLLVLKKELMNAELQNKISKDVETKIQKRQREYYLMEQLKGIKRELGIDDGRDKLIETYKQRISKLQLPDSVQKVFDDEVMKLSTLETSMSEFGVIRNYLDWLTSLPWGITSKERYSINTAKKILDEDHYGMKDVKNRILEFIAVGKLLGKVDGKIICFVGPPGVGKTSIGKSIARSLSRQFFRFSVGGMTDVAEIKGHRRTYIGALPGRIIQALKKCQTQNPLILIDEIDKIGHGSVHGDPSAALLEVLDPEQNGNFLDNYLDIPIDLSKVLFVCTANSLDTIPRPLLDRMEVIELTGYVAEEKVKIAEQYLAPQAKKAAGLENANVELTDDAVLALMKNYCRESGVRNLKKHIEKIYRKAALNVLKELKLEENGQNLETAMATMTTVCDSNSMDGIDSKKGTQIISEKIDRTGMNDEIEVEKTKDNETSMIVPPKIKITIDANNLKDYVGPPIYTTDRLYETTPPGVVMGLAWTNMGGCSLYVESVLEQPLHNCRHPTLERTGQLGDVMKESSRLAYSFSKMFLAKRFPENRFFEKASIHLHCPEGATPKDGPSAGITMATSFLSLALNKSIDPTVAMTGELTLTGKVLRIGGLREKAVAAKRSGAKTIIFPADNMSDWEELPSNVKKGLEPVPADWYSDVFKRLFSSISKEDGNNVWQSEFKIIDEKEKEHSISA</sequence>
<dbReference type="Gene3D" id="2.30.130.40">
    <property type="entry name" value="LON domain-like"/>
    <property type="match status" value="1"/>
</dbReference>
<evidence type="ECO:0000256" key="8">
    <source>
        <dbReference type="ARBA" id="ARBA00023125"/>
    </source>
</evidence>
<dbReference type="NCBIfam" id="TIGR00763">
    <property type="entry name" value="lon"/>
    <property type="match status" value="1"/>
</dbReference>
<dbReference type="GO" id="GO:0141164">
    <property type="term" value="P:mitochondrial protein quality control"/>
    <property type="evidence" value="ECO:0007669"/>
    <property type="project" value="UniProtKB-ARBA"/>
</dbReference>
<dbReference type="FunFam" id="2.30.130.40:FF:000010">
    <property type="entry name" value="Lon protease homolog, mitochondrial"/>
    <property type="match status" value="1"/>
</dbReference>
<evidence type="ECO:0000256" key="5">
    <source>
        <dbReference type="ARBA" id="ARBA00022825"/>
    </source>
</evidence>
<dbReference type="PRINTS" id="PR00830">
    <property type="entry name" value="ENDOLAPTASE"/>
</dbReference>
<dbReference type="InterPro" id="IPR027065">
    <property type="entry name" value="Lon_Prtase"/>
</dbReference>
<dbReference type="FunFam" id="1.20.58.1480:FF:000003">
    <property type="entry name" value="Lon protease homolog, mitochondrial"/>
    <property type="match status" value="1"/>
</dbReference>
<evidence type="ECO:0000256" key="9">
    <source>
        <dbReference type="ARBA" id="ARBA00023128"/>
    </source>
</evidence>
<dbReference type="InterPro" id="IPR046336">
    <property type="entry name" value="Lon_prtase_N_sf"/>
</dbReference>
<evidence type="ECO:0000256" key="13">
    <source>
        <dbReference type="RuleBase" id="RU000591"/>
    </source>
</evidence>
<dbReference type="GO" id="GO:0051131">
    <property type="term" value="P:chaperone-mediated protein complex assembly"/>
    <property type="evidence" value="ECO:0007669"/>
    <property type="project" value="UniProtKB-UniRule"/>
</dbReference>
<evidence type="ECO:0000256" key="1">
    <source>
        <dbReference type="ARBA" id="ARBA00004305"/>
    </source>
</evidence>
<evidence type="ECO:0000256" key="10">
    <source>
        <dbReference type="ARBA" id="ARBA00050665"/>
    </source>
</evidence>
<dbReference type="PROSITE" id="PS51786">
    <property type="entry name" value="LON_PROTEOLYTIC"/>
    <property type="match status" value="1"/>
</dbReference>
<dbReference type="EMBL" id="JAWIZZ010000038">
    <property type="protein sequence ID" value="KAK5781117.1"/>
    <property type="molecule type" value="Genomic_DNA"/>
</dbReference>
<keyword evidence="6 11" id="KW-0067">ATP-binding</keyword>
<proteinExistence type="inferred from homology"/>
<dbReference type="GO" id="GO:0007005">
    <property type="term" value="P:mitochondrion organization"/>
    <property type="evidence" value="ECO:0007669"/>
    <property type="project" value="TreeGrafter"/>
</dbReference>
<dbReference type="PROSITE" id="PS01046">
    <property type="entry name" value="LON_SER"/>
    <property type="match status" value="1"/>
</dbReference>
<evidence type="ECO:0000256" key="11">
    <source>
        <dbReference type="HAMAP-Rule" id="MF_03120"/>
    </source>
</evidence>
<dbReference type="SMART" id="SM00464">
    <property type="entry name" value="LON"/>
    <property type="match status" value="1"/>
</dbReference>
<keyword evidence="3 11" id="KW-0547">Nucleotide-binding</keyword>
<evidence type="ECO:0000259" key="15">
    <source>
        <dbReference type="PROSITE" id="PS51786"/>
    </source>
</evidence>
<evidence type="ECO:0000313" key="17">
    <source>
        <dbReference type="EMBL" id="KAK5781117.1"/>
    </source>
</evidence>
<evidence type="ECO:0000256" key="3">
    <source>
        <dbReference type="ARBA" id="ARBA00022741"/>
    </source>
</evidence>
<feature type="active site" evidence="11 12">
    <location>
        <position position="1150"/>
    </location>
</feature>
<dbReference type="GO" id="GO:0005759">
    <property type="term" value="C:mitochondrial matrix"/>
    <property type="evidence" value="ECO:0007669"/>
    <property type="project" value="UniProtKB-SubCell"/>
</dbReference>
<organism evidence="17 18">
    <name type="scientific">Arxiozyma heterogenica</name>
    <dbReference type="NCBI Taxonomy" id="278026"/>
    <lineage>
        <taxon>Eukaryota</taxon>
        <taxon>Fungi</taxon>
        <taxon>Dikarya</taxon>
        <taxon>Ascomycota</taxon>
        <taxon>Saccharomycotina</taxon>
        <taxon>Saccharomycetes</taxon>
        <taxon>Saccharomycetales</taxon>
        <taxon>Saccharomycetaceae</taxon>
        <taxon>Arxiozyma</taxon>
    </lineage>
</organism>
<dbReference type="Pfam" id="PF22667">
    <property type="entry name" value="Lon_lid"/>
    <property type="match status" value="1"/>
</dbReference>
<comment type="caution">
    <text evidence="17">The sequence shown here is derived from an EMBL/GenBank/DDBJ whole genome shotgun (WGS) entry which is preliminary data.</text>
</comment>
<dbReference type="GO" id="GO:0034599">
    <property type="term" value="P:cellular response to oxidative stress"/>
    <property type="evidence" value="ECO:0007669"/>
    <property type="project" value="UniProtKB-UniRule"/>
</dbReference>
<name>A0AAN7WS60_9SACH</name>
<keyword evidence="9 11" id="KW-0496">Mitochondrion</keyword>
<dbReference type="FunFam" id="3.40.50.300:FF:000021">
    <property type="entry name" value="Lon protease homolog"/>
    <property type="match status" value="1"/>
</dbReference>
<dbReference type="InterPro" id="IPR015947">
    <property type="entry name" value="PUA-like_sf"/>
</dbReference>
<dbReference type="GO" id="GO:0043565">
    <property type="term" value="F:sequence-specific DNA binding"/>
    <property type="evidence" value="ECO:0007669"/>
    <property type="project" value="UniProtKB-UniRule"/>
</dbReference>
<dbReference type="Gene3D" id="3.30.230.10">
    <property type="match status" value="1"/>
</dbReference>
<dbReference type="EC" id="3.4.21.53" evidence="11"/>
<dbReference type="GO" id="GO:0003697">
    <property type="term" value="F:single-stranded DNA binding"/>
    <property type="evidence" value="ECO:0007669"/>
    <property type="project" value="TreeGrafter"/>
</dbReference>
<dbReference type="Proteomes" id="UP001306508">
    <property type="component" value="Unassembled WGS sequence"/>
</dbReference>
<dbReference type="Gene3D" id="1.20.58.1480">
    <property type="match status" value="1"/>
</dbReference>
<evidence type="ECO:0000259" key="16">
    <source>
        <dbReference type="PROSITE" id="PS51787"/>
    </source>
</evidence>
<feature type="compositionally biased region" description="Basic and acidic residues" evidence="14">
    <location>
        <begin position="345"/>
        <end position="356"/>
    </location>
</feature>
<dbReference type="SMART" id="SM00382">
    <property type="entry name" value="AAA"/>
    <property type="match status" value="1"/>
</dbReference>
<comment type="catalytic activity">
    <reaction evidence="10 11">
        <text>Hydrolysis of proteins in presence of ATP.</text>
        <dbReference type="EC" id="3.4.21.53"/>
    </reaction>
</comment>
<feature type="region of interest" description="Disordered" evidence="14">
    <location>
        <begin position="140"/>
        <end position="229"/>
    </location>
</feature>
<dbReference type="FunFam" id="1.20.5.5270:FF:000001">
    <property type="entry name" value="Lon protease homolog, mitochondrial"/>
    <property type="match status" value="1"/>
</dbReference>
<dbReference type="AlphaFoldDB" id="A0AAN7WS60"/>
<feature type="domain" description="Lon N-terminal" evidence="16">
    <location>
        <begin position="236"/>
        <end position="560"/>
    </location>
</feature>
<evidence type="ECO:0000256" key="4">
    <source>
        <dbReference type="ARBA" id="ARBA00022801"/>
    </source>
</evidence>
<comment type="similarity">
    <text evidence="11 12 13">Belongs to the peptidase S16 family.</text>
</comment>
<dbReference type="InterPro" id="IPR054594">
    <property type="entry name" value="Lon_lid"/>
</dbReference>
<evidence type="ECO:0000256" key="14">
    <source>
        <dbReference type="SAM" id="MobiDB-lite"/>
    </source>
</evidence>
<protein>
    <recommendedName>
        <fullName evidence="11">Lon protease homolog, mitochondrial</fullName>
        <ecNumber evidence="11">3.4.21.53</ecNumber>
    </recommendedName>
</protein>
<dbReference type="InterPro" id="IPR014721">
    <property type="entry name" value="Ribsml_uS5_D2-typ_fold_subgr"/>
</dbReference>
<evidence type="ECO:0000256" key="12">
    <source>
        <dbReference type="PROSITE-ProRule" id="PRU01122"/>
    </source>
</evidence>
<keyword evidence="7" id="KW-0809">Transit peptide</keyword>
<dbReference type="GO" id="GO:0016887">
    <property type="term" value="F:ATP hydrolysis activity"/>
    <property type="evidence" value="ECO:0007669"/>
    <property type="project" value="UniProtKB-UniRule"/>
</dbReference>
<comment type="subunit">
    <text evidence="11">Homohexamer or homoheptamer. Organized in a ring with a central cavity.</text>
</comment>
<dbReference type="InterPro" id="IPR003593">
    <property type="entry name" value="AAA+_ATPase"/>
</dbReference>
<dbReference type="SUPFAM" id="SSF54211">
    <property type="entry name" value="Ribosomal protein S5 domain 2-like"/>
    <property type="match status" value="1"/>
</dbReference>
<dbReference type="FunFam" id="3.30.230.10:FF:000015">
    <property type="entry name" value="Lon protease homolog, mitochondrial"/>
    <property type="match status" value="1"/>
</dbReference>
<feature type="binding site" evidence="11">
    <location>
        <begin position="712"/>
        <end position="719"/>
    </location>
    <ligand>
        <name>ATP</name>
        <dbReference type="ChEBI" id="CHEBI:30616"/>
    </ligand>
</feature>
<dbReference type="Gene3D" id="3.40.50.300">
    <property type="entry name" value="P-loop containing nucleotide triphosphate hydrolases"/>
    <property type="match status" value="1"/>
</dbReference>
<dbReference type="InterPro" id="IPR003111">
    <property type="entry name" value="Lon_prtase_N"/>
</dbReference>
<dbReference type="InterPro" id="IPR020568">
    <property type="entry name" value="Ribosomal_Su5_D2-typ_SF"/>
</dbReference>
<dbReference type="SUPFAM" id="SSF88697">
    <property type="entry name" value="PUA domain-like"/>
    <property type="match status" value="1"/>
</dbReference>
<keyword evidence="5 11" id="KW-0720">Serine protease</keyword>
<dbReference type="Pfam" id="PF05362">
    <property type="entry name" value="Lon_C"/>
    <property type="match status" value="1"/>
</dbReference>
<dbReference type="InterPro" id="IPR003959">
    <property type="entry name" value="ATPase_AAA_core"/>
</dbReference>
<reference evidence="18" key="1">
    <citation type="submission" date="2023-07" db="EMBL/GenBank/DDBJ databases">
        <title>A draft genome of Kazachstania heterogenica Y-27499.</title>
        <authorList>
            <person name="Donic C."/>
            <person name="Kralova J.S."/>
            <person name="Fidel L."/>
            <person name="Ben-Dor S."/>
            <person name="Jung S."/>
        </authorList>
    </citation>
    <scope>NUCLEOTIDE SEQUENCE [LARGE SCALE GENOMIC DNA]</scope>
    <source>
        <strain evidence="18">Y27499</strain>
    </source>
</reference>
<feature type="compositionally biased region" description="Basic and acidic residues" evidence="14">
    <location>
        <begin position="162"/>
        <end position="183"/>
    </location>
</feature>
<keyword evidence="4 11" id="KW-0378">Hydrolase</keyword>
<feature type="domain" description="Lon proteolytic" evidence="15">
    <location>
        <begin position="1015"/>
        <end position="1201"/>
    </location>
</feature>
<gene>
    <name evidence="11" type="primary">PIM1</name>
    <name evidence="17" type="ORF">RI543_001508</name>
</gene>
<dbReference type="PROSITE" id="PS51787">
    <property type="entry name" value="LON_N"/>
    <property type="match status" value="1"/>
</dbReference>
<dbReference type="InterPro" id="IPR008269">
    <property type="entry name" value="Lon_proteolytic"/>
</dbReference>
<keyword evidence="8 11" id="KW-0238">DNA-binding</keyword>
<dbReference type="GO" id="GO:0004252">
    <property type="term" value="F:serine-type endopeptidase activity"/>
    <property type="evidence" value="ECO:0007669"/>
    <property type="project" value="UniProtKB-UniRule"/>
</dbReference>
<dbReference type="GO" id="GO:0004176">
    <property type="term" value="F:ATP-dependent peptidase activity"/>
    <property type="evidence" value="ECO:0007669"/>
    <property type="project" value="UniProtKB-UniRule"/>
</dbReference>
<accession>A0AAN7WS60</accession>
<dbReference type="GO" id="GO:0070407">
    <property type="term" value="P:oxidation-dependent protein catabolic process"/>
    <property type="evidence" value="ECO:0007669"/>
    <property type="project" value="UniProtKB-UniRule"/>
</dbReference>
<dbReference type="InterPro" id="IPR027417">
    <property type="entry name" value="P-loop_NTPase"/>
</dbReference>
<feature type="compositionally biased region" description="Basic and acidic residues" evidence="14">
    <location>
        <begin position="364"/>
        <end position="377"/>
    </location>
</feature>
<dbReference type="PANTHER" id="PTHR43718:SF2">
    <property type="entry name" value="LON PROTEASE HOMOLOG, MITOCHONDRIAL"/>
    <property type="match status" value="1"/>
</dbReference>
<dbReference type="InterPro" id="IPR004815">
    <property type="entry name" value="Lon_bac/euk-typ"/>
</dbReference>
<dbReference type="Pfam" id="PF00004">
    <property type="entry name" value="AAA"/>
    <property type="match status" value="1"/>
</dbReference>
<dbReference type="CDD" id="cd19500">
    <property type="entry name" value="RecA-like_Lon"/>
    <property type="match status" value="1"/>
</dbReference>